<dbReference type="InterPro" id="IPR053720">
    <property type="entry name" value="Psm_Assembly_Chaperone"/>
</dbReference>
<keyword evidence="1" id="KW-1185">Reference proteome</keyword>
<organism evidence="1 2">
    <name type="scientific">Cucumis melo</name>
    <name type="common">Muskmelon</name>
    <dbReference type="NCBI Taxonomy" id="3656"/>
    <lineage>
        <taxon>Eukaryota</taxon>
        <taxon>Viridiplantae</taxon>
        <taxon>Streptophyta</taxon>
        <taxon>Embryophyta</taxon>
        <taxon>Tracheophyta</taxon>
        <taxon>Spermatophyta</taxon>
        <taxon>Magnoliopsida</taxon>
        <taxon>eudicotyledons</taxon>
        <taxon>Gunneridae</taxon>
        <taxon>Pentapetalae</taxon>
        <taxon>rosids</taxon>
        <taxon>fabids</taxon>
        <taxon>Cucurbitales</taxon>
        <taxon>Cucurbitaceae</taxon>
        <taxon>Benincaseae</taxon>
        <taxon>Cucumis</taxon>
    </lineage>
</organism>
<dbReference type="PANTHER" id="PTHR31051">
    <property type="entry name" value="PROTEASOME ASSEMBLY CHAPERONE 3"/>
    <property type="match status" value="1"/>
</dbReference>
<accession>A0ABM3L6D0</accession>
<dbReference type="Gene3D" id="3.30.230.90">
    <property type="match status" value="1"/>
</dbReference>
<dbReference type="InterPro" id="IPR018788">
    <property type="entry name" value="Proteasome_assmbl_chp_3"/>
</dbReference>
<name>A0ABM3L6D0_CUCME</name>
<proteinExistence type="predicted"/>
<reference evidence="2" key="1">
    <citation type="submission" date="2025-08" db="UniProtKB">
        <authorList>
            <consortium name="RefSeq"/>
        </authorList>
    </citation>
    <scope>IDENTIFICATION</scope>
    <source>
        <tissue evidence="2">Stem</tissue>
    </source>
</reference>
<dbReference type="RefSeq" id="XP_050945595.1">
    <property type="nucleotide sequence ID" value="XM_051089638.1"/>
</dbReference>
<dbReference type="GeneID" id="103498075"/>
<protein>
    <submittedName>
        <fullName evidence="2">Uncharacterized protein LOC103498075 isoform X2</fullName>
    </submittedName>
</protein>
<gene>
    <name evidence="2" type="primary">LOC103498075</name>
</gene>
<evidence type="ECO:0000313" key="2">
    <source>
        <dbReference type="RefSeq" id="XP_050945595.1"/>
    </source>
</evidence>
<evidence type="ECO:0000313" key="1">
    <source>
        <dbReference type="Proteomes" id="UP001652600"/>
    </source>
</evidence>
<dbReference type="PANTHER" id="PTHR31051:SF1">
    <property type="entry name" value="PROTEASOME ASSEMBLY CHAPERONE 3"/>
    <property type="match status" value="1"/>
</dbReference>
<dbReference type="Proteomes" id="UP001652600">
    <property type="component" value="Chromosome 9"/>
</dbReference>
<sequence>MSFIYDYLIMVKQCISCEILHLLLYSYFLSIFGFHCIFSSPSSRNFTVYSWCAQAESHSYIFSFQRIKTDIVICRHDDYFLVIATQIGAMGTMLQASVSGSYKPLLISLGLKDHPVETMKGIVTAVTDNRLW</sequence>